<evidence type="ECO:0000256" key="1">
    <source>
        <dbReference type="SAM" id="MobiDB-lite"/>
    </source>
</evidence>
<organism evidence="2">
    <name type="scientific">Arundo donax</name>
    <name type="common">Giant reed</name>
    <name type="synonym">Donax arundinaceus</name>
    <dbReference type="NCBI Taxonomy" id="35708"/>
    <lineage>
        <taxon>Eukaryota</taxon>
        <taxon>Viridiplantae</taxon>
        <taxon>Streptophyta</taxon>
        <taxon>Embryophyta</taxon>
        <taxon>Tracheophyta</taxon>
        <taxon>Spermatophyta</taxon>
        <taxon>Magnoliopsida</taxon>
        <taxon>Liliopsida</taxon>
        <taxon>Poales</taxon>
        <taxon>Poaceae</taxon>
        <taxon>PACMAD clade</taxon>
        <taxon>Arundinoideae</taxon>
        <taxon>Arundineae</taxon>
        <taxon>Arundo</taxon>
    </lineage>
</organism>
<name>A0A0A9FHS9_ARUDO</name>
<feature type="compositionally biased region" description="Polar residues" evidence="1">
    <location>
        <begin position="51"/>
        <end position="70"/>
    </location>
</feature>
<proteinExistence type="predicted"/>
<protein>
    <submittedName>
        <fullName evidence="2">Uncharacterized protein</fullName>
    </submittedName>
</protein>
<dbReference type="AlphaFoldDB" id="A0A0A9FHS9"/>
<reference evidence="2" key="1">
    <citation type="submission" date="2014-09" db="EMBL/GenBank/DDBJ databases">
        <authorList>
            <person name="Magalhaes I.L.F."/>
            <person name="Oliveira U."/>
            <person name="Santos F.R."/>
            <person name="Vidigal T.H.D.A."/>
            <person name="Brescovit A.D."/>
            <person name="Santos A.J."/>
        </authorList>
    </citation>
    <scope>NUCLEOTIDE SEQUENCE</scope>
    <source>
        <tissue evidence="2">Shoot tissue taken approximately 20 cm above the soil surface</tissue>
    </source>
</reference>
<reference evidence="2" key="2">
    <citation type="journal article" date="2015" name="Data Brief">
        <title>Shoot transcriptome of the giant reed, Arundo donax.</title>
        <authorList>
            <person name="Barrero R.A."/>
            <person name="Guerrero F.D."/>
            <person name="Moolhuijzen P."/>
            <person name="Goolsby J.A."/>
            <person name="Tidwell J."/>
            <person name="Bellgard S.E."/>
            <person name="Bellgard M.I."/>
        </authorList>
    </citation>
    <scope>NUCLEOTIDE SEQUENCE</scope>
    <source>
        <tissue evidence="2">Shoot tissue taken approximately 20 cm above the soil surface</tissue>
    </source>
</reference>
<dbReference type="EMBL" id="GBRH01188250">
    <property type="protein sequence ID" value="JAE09646.1"/>
    <property type="molecule type" value="Transcribed_RNA"/>
</dbReference>
<accession>A0A0A9FHS9</accession>
<feature type="compositionally biased region" description="Basic and acidic residues" evidence="1">
    <location>
        <begin position="73"/>
        <end position="84"/>
    </location>
</feature>
<sequence>MESSREWPHRHLCGGNYEIWKQRRWGRAWALQQGRKNSSTATMAEVESSKQKQNPCTQPLQSRKSSSAATTRGDLERCNRGGRT</sequence>
<evidence type="ECO:0000313" key="2">
    <source>
        <dbReference type="EMBL" id="JAE09646.1"/>
    </source>
</evidence>
<feature type="region of interest" description="Disordered" evidence="1">
    <location>
        <begin position="34"/>
        <end position="84"/>
    </location>
</feature>